<keyword evidence="7" id="KW-1015">Disulfide bond</keyword>
<dbReference type="GO" id="GO:0005758">
    <property type="term" value="C:mitochondrial intermembrane space"/>
    <property type="evidence" value="ECO:0007669"/>
    <property type="project" value="TreeGrafter"/>
</dbReference>
<accession>A0AAW1VBL9</accession>
<keyword evidence="11" id="KW-1185">Reference proteome</keyword>
<dbReference type="EMBL" id="JARQZJ010000125">
    <property type="protein sequence ID" value="KAK9890391.1"/>
    <property type="molecule type" value="Genomic_DNA"/>
</dbReference>
<evidence type="ECO:0000256" key="8">
    <source>
        <dbReference type="ARBA" id="ARBA00023284"/>
    </source>
</evidence>
<dbReference type="PANTHER" id="PTHR21622">
    <property type="entry name" value="COILED-COIL-HELIX-COILED-COIL-HELIX DOMAIN CONTAINING 4"/>
    <property type="match status" value="1"/>
</dbReference>
<keyword evidence="6" id="KW-0496">Mitochondrion</keyword>
<feature type="region of interest" description="Disordered" evidence="9">
    <location>
        <begin position="87"/>
        <end position="123"/>
    </location>
</feature>
<keyword evidence="3" id="KW-0653">Protein transport</keyword>
<protein>
    <submittedName>
        <fullName evidence="10">Uncharacterized protein</fullName>
    </submittedName>
</protein>
<proteinExistence type="predicted"/>
<keyword evidence="4" id="KW-0560">Oxidoreductase</keyword>
<dbReference type="Proteomes" id="UP001431783">
    <property type="component" value="Unassembled WGS sequence"/>
</dbReference>
<dbReference type="InterPro" id="IPR039289">
    <property type="entry name" value="CHCHD4"/>
</dbReference>
<dbReference type="PANTHER" id="PTHR21622:SF0">
    <property type="entry name" value="COILED-COIL-HELIX-COILED-COIL-HELIX DOMAIN CONTAINING 4"/>
    <property type="match status" value="1"/>
</dbReference>
<evidence type="ECO:0000256" key="4">
    <source>
        <dbReference type="ARBA" id="ARBA00023002"/>
    </source>
</evidence>
<sequence length="123" mass="13376">MSLCEEFGKDKVIFATEEDHKIPSTVTLLEPEAEPGLIFPKGDINWNCPCLGEAEPKGSDCYVLLQQYPTLFNKDIADEDDLGGLEEQKGIDLKGPSTIPSEGAKLQGNIDKNIPTGKIDNLA</sequence>
<name>A0AAW1VBL9_9CUCU</name>
<evidence type="ECO:0000256" key="6">
    <source>
        <dbReference type="ARBA" id="ARBA00023128"/>
    </source>
</evidence>
<evidence type="ECO:0000313" key="10">
    <source>
        <dbReference type="EMBL" id="KAK9890391.1"/>
    </source>
</evidence>
<comment type="subcellular location">
    <subcellularLocation>
        <location evidence="1">Mitochondrion</location>
    </subcellularLocation>
</comment>
<evidence type="ECO:0000256" key="9">
    <source>
        <dbReference type="SAM" id="MobiDB-lite"/>
    </source>
</evidence>
<evidence type="ECO:0000313" key="11">
    <source>
        <dbReference type="Proteomes" id="UP001431783"/>
    </source>
</evidence>
<dbReference type="AlphaFoldDB" id="A0AAW1VBL9"/>
<dbReference type="GO" id="GO:0045041">
    <property type="term" value="P:protein import into mitochondrial intermembrane space"/>
    <property type="evidence" value="ECO:0007669"/>
    <property type="project" value="InterPro"/>
</dbReference>
<reference evidence="10 11" key="1">
    <citation type="submission" date="2023-03" db="EMBL/GenBank/DDBJ databases">
        <title>Genome insight into feeding habits of ladybird beetles.</title>
        <authorList>
            <person name="Li H.-S."/>
            <person name="Huang Y.-H."/>
            <person name="Pang H."/>
        </authorList>
    </citation>
    <scope>NUCLEOTIDE SEQUENCE [LARGE SCALE GENOMIC DNA]</scope>
    <source>
        <strain evidence="10">SYSU_2023b</strain>
        <tissue evidence="10">Whole body</tissue>
    </source>
</reference>
<evidence type="ECO:0000256" key="5">
    <source>
        <dbReference type="ARBA" id="ARBA00023010"/>
    </source>
</evidence>
<evidence type="ECO:0000256" key="3">
    <source>
        <dbReference type="ARBA" id="ARBA00022927"/>
    </source>
</evidence>
<evidence type="ECO:0000256" key="2">
    <source>
        <dbReference type="ARBA" id="ARBA00022448"/>
    </source>
</evidence>
<organism evidence="10 11">
    <name type="scientific">Henosepilachna vigintioctopunctata</name>
    <dbReference type="NCBI Taxonomy" id="420089"/>
    <lineage>
        <taxon>Eukaryota</taxon>
        <taxon>Metazoa</taxon>
        <taxon>Ecdysozoa</taxon>
        <taxon>Arthropoda</taxon>
        <taxon>Hexapoda</taxon>
        <taxon>Insecta</taxon>
        <taxon>Pterygota</taxon>
        <taxon>Neoptera</taxon>
        <taxon>Endopterygota</taxon>
        <taxon>Coleoptera</taxon>
        <taxon>Polyphaga</taxon>
        <taxon>Cucujiformia</taxon>
        <taxon>Coccinelloidea</taxon>
        <taxon>Coccinellidae</taxon>
        <taxon>Epilachninae</taxon>
        <taxon>Epilachnini</taxon>
        <taxon>Henosepilachna</taxon>
    </lineage>
</organism>
<keyword evidence="5" id="KW-0811">Translocation</keyword>
<comment type="caution">
    <text evidence="10">The sequence shown here is derived from an EMBL/GenBank/DDBJ whole genome shotgun (WGS) entry which is preliminary data.</text>
</comment>
<gene>
    <name evidence="10" type="ORF">WA026_010484</name>
</gene>
<dbReference type="GO" id="GO:0015035">
    <property type="term" value="F:protein-disulfide reductase activity"/>
    <property type="evidence" value="ECO:0007669"/>
    <property type="project" value="InterPro"/>
</dbReference>
<keyword evidence="2" id="KW-0813">Transport</keyword>
<keyword evidence="8" id="KW-0676">Redox-active center</keyword>
<evidence type="ECO:0000256" key="7">
    <source>
        <dbReference type="ARBA" id="ARBA00023157"/>
    </source>
</evidence>
<evidence type="ECO:0000256" key="1">
    <source>
        <dbReference type="ARBA" id="ARBA00004173"/>
    </source>
</evidence>